<evidence type="ECO:0000313" key="5">
    <source>
        <dbReference type="Proteomes" id="UP000317835"/>
    </source>
</evidence>
<dbReference type="PANTHER" id="PTHR43000">
    <property type="entry name" value="DTDP-D-GLUCOSE 4,6-DEHYDRATASE-RELATED"/>
    <property type="match status" value="1"/>
</dbReference>
<name>A0A518H554_9BACT</name>
<evidence type="ECO:0000256" key="1">
    <source>
        <dbReference type="ARBA" id="ARBA00007637"/>
    </source>
</evidence>
<dbReference type="EC" id="1.1.1.281" evidence="4"/>
<dbReference type="Gene3D" id="3.90.25.10">
    <property type="entry name" value="UDP-galactose 4-epimerase, domain 1"/>
    <property type="match status" value="1"/>
</dbReference>
<evidence type="ECO:0000256" key="2">
    <source>
        <dbReference type="SAM" id="MobiDB-lite"/>
    </source>
</evidence>
<feature type="region of interest" description="Disordered" evidence="2">
    <location>
        <begin position="307"/>
        <end position="335"/>
    </location>
</feature>
<protein>
    <submittedName>
        <fullName evidence="4">GDP-6-deoxy-D-mannose reductase</fullName>
        <ecNumber evidence="4">1.1.1.281</ecNumber>
    </submittedName>
</protein>
<keyword evidence="4" id="KW-0560">Oxidoreductase</keyword>
<dbReference type="Pfam" id="PF01370">
    <property type="entry name" value="Epimerase"/>
    <property type="match status" value="1"/>
</dbReference>
<feature type="compositionally biased region" description="Basic and acidic residues" evidence="2">
    <location>
        <begin position="326"/>
        <end position="335"/>
    </location>
</feature>
<dbReference type="InterPro" id="IPR036291">
    <property type="entry name" value="NAD(P)-bd_dom_sf"/>
</dbReference>
<dbReference type="KEGG" id="tpla:ElP_38840"/>
<dbReference type="GO" id="GO:0033705">
    <property type="term" value="F:GDP-4-dehydro-6-deoxy-D-mannose reductase activity"/>
    <property type="evidence" value="ECO:0007669"/>
    <property type="project" value="UniProtKB-EC"/>
</dbReference>
<dbReference type="RefSeq" id="WP_145271936.1">
    <property type="nucleotide sequence ID" value="NZ_CP036426.1"/>
</dbReference>
<dbReference type="SUPFAM" id="SSF51735">
    <property type="entry name" value="NAD(P)-binding Rossmann-fold domains"/>
    <property type="match status" value="1"/>
</dbReference>
<comment type="similarity">
    <text evidence="1">Belongs to the NAD(P)-dependent epimerase/dehydratase family.</text>
</comment>
<dbReference type="AlphaFoldDB" id="A0A518H554"/>
<dbReference type="Proteomes" id="UP000317835">
    <property type="component" value="Chromosome"/>
</dbReference>
<accession>A0A518H554</accession>
<evidence type="ECO:0000313" key="4">
    <source>
        <dbReference type="EMBL" id="QDV35974.1"/>
    </source>
</evidence>
<reference evidence="4 5" key="1">
    <citation type="submission" date="2019-02" db="EMBL/GenBank/DDBJ databases">
        <title>Deep-cultivation of Planctomycetes and their phenomic and genomic characterization uncovers novel biology.</title>
        <authorList>
            <person name="Wiegand S."/>
            <person name="Jogler M."/>
            <person name="Boedeker C."/>
            <person name="Pinto D."/>
            <person name="Vollmers J."/>
            <person name="Rivas-Marin E."/>
            <person name="Kohn T."/>
            <person name="Peeters S.H."/>
            <person name="Heuer A."/>
            <person name="Rast P."/>
            <person name="Oberbeckmann S."/>
            <person name="Bunk B."/>
            <person name="Jeske O."/>
            <person name="Meyerdierks A."/>
            <person name="Storesund J.E."/>
            <person name="Kallscheuer N."/>
            <person name="Luecker S."/>
            <person name="Lage O.M."/>
            <person name="Pohl T."/>
            <person name="Merkel B.J."/>
            <person name="Hornburger P."/>
            <person name="Mueller R.-W."/>
            <person name="Bruemmer F."/>
            <person name="Labrenz M."/>
            <person name="Spormann A.M."/>
            <person name="Op den Camp H."/>
            <person name="Overmann J."/>
            <person name="Amann R."/>
            <person name="Jetten M.S.M."/>
            <person name="Mascher T."/>
            <person name="Medema M.H."/>
            <person name="Devos D.P."/>
            <person name="Kaster A.-K."/>
            <person name="Ovreas L."/>
            <person name="Rohde M."/>
            <person name="Galperin M.Y."/>
            <person name="Jogler C."/>
        </authorList>
    </citation>
    <scope>NUCLEOTIDE SEQUENCE [LARGE SCALE GENOMIC DNA]</scope>
    <source>
        <strain evidence="4 5">ElP</strain>
    </source>
</reference>
<sequence>MPVWLVSGASGFLGRHLLGVLGPSPGPGVEVVAIGRRLPEGWPPDAFLPADLEDPPSLRRAVASARPEVVFHLGGRTPPADAASFYRSNVGGTAALLDALDALGAPCRVVAAGSAAELGPVPASRLPVDERTPCRPEGPYGLSKWFASRLTAARLGPVEGIVARVFNPIGPGTPGGQAFGRFAAALAEPGPDPRVLRTGNLDARRDFIDARDVASALVALALRGRAGRIYPVGTGVSRSIAEGLDRLIALSGLRVTVEAGSNPSGPTDSRADLGAMTRDTGWAPRIGFEESLADLWRSVADRRITAPSVRVDPGSTAPGPAGGPIARRDVSRSAE</sequence>
<organism evidence="4 5">
    <name type="scientific">Tautonia plasticadhaerens</name>
    <dbReference type="NCBI Taxonomy" id="2527974"/>
    <lineage>
        <taxon>Bacteria</taxon>
        <taxon>Pseudomonadati</taxon>
        <taxon>Planctomycetota</taxon>
        <taxon>Planctomycetia</taxon>
        <taxon>Isosphaerales</taxon>
        <taxon>Isosphaeraceae</taxon>
        <taxon>Tautonia</taxon>
    </lineage>
</organism>
<evidence type="ECO:0000259" key="3">
    <source>
        <dbReference type="Pfam" id="PF01370"/>
    </source>
</evidence>
<dbReference type="EMBL" id="CP036426">
    <property type="protein sequence ID" value="QDV35974.1"/>
    <property type="molecule type" value="Genomic_DNA"/>
</dbReference>
<dbReference type="OrthoDB" id="9789543at2"/>
<proteinExistence type="inferred from homology"/>
<dbReference type="Gene3D" id="3.40.50.720">
    <property type="entry name" value="NAD(P)-binding Rossmann-like Domain"/>
    <property type="match status" value="1"/>
</dbReference>
<gene>
    <name evidence="4" type="primary">rmd_3</name>
    <name evidence="4" type="ORF">ElP_38840</name>
</gene>
<feature type="domain" description="NAD-dependent epimerase/dehydratase" evidence="3">
    <location>
        <begin position="4"/>
        <end position="233"/>
    </location>
</feature>
<keyword evidence="5" id="KW-1185">Reference proteome</keyword>
<dbReference type="InterPro" id="IPR001509">
    <property type="entry name" value="Epimerase_deHydtase"/>
</dbReference>